<evidence type="ECO:0000256" key="4">
    <source>
        <dbReference type="ARBA" id="ARBA00023033"/>
    </source>
</evidence>
<dbReference type="EMBL" id="SACL01000003">
    <property type="protein sequence ID" value="RVT97145.1"/>
    <property type="molecule type" value="Genomic_DNA"/>
</dbReference>
<keyword evidence="3" id="KW-0560">Oxidoreductase</keyword>
<reference evidence="6 7" key="1">
    <citation type="submission" date="2019-01" db="EMBL/GenBank/DDBJ databases">
        <authorList>
            <person name="Chen W.-M."/>
        </authorList>
    </citation>
    <scope>NUCLEOTIDE SEQUENCE [LARGE SCALE GENOMIC DNA]</scope>
    <source>
        <strain evidence="6 7">CCP-6</strain>
    </source>
</reference>
<evidence type="ECO:0000313" key="6">
    <source>
        <dbReference type="EMBL" id="RVT97145.1"/>
    </source>
</evidence>
<keyword evidence="7" id="KW-1185">Reference proteome</keyword>
<name>A0A437MHQ8_9PROT</name>
<dbReference type="GO" id="GO:0008726">
    <property type="term" value="F:alkanesulfonate monooxygenase activity"/>
    <property type="evidence" value="ECO:0007669"/>
    <property type="project" value="TreeGrafter"/>
</dbReference>
<evidence type="ECO:0000313" key="7">
    <source>
        <dbReference type="Proteomes" id="UP000282957"/>
    </source>
</evidence>
<organism evidence="6 7">
    <name type="scientific">Rhodovarius crocodyli</name>
    <dbReference type="NCBI Taxonomy" id="1979269"/>
    <lineage>
        <taxon>Bacteria</taxon>
        <taxon>Pseudomonadati</taxon>
        <taxon>Pseudomonadota</taxon>
        <taxon>Alphaproteobacteria</taxon>
        <taxon>Acetobacterales</taxon>
        <taxon>Roseomonadaceae</taxon>
        <taxon>Rhodovarius</taxon>
    </lineage>
</organism>
<dbReference type="OrthoDB" id="9814695at2"/>
<dbReference type="GO" id="GO:0046306">
    <property type="term" value="P:alkanesulfonate catabolic process"/>
    <property type="evidence" value="ECO:0007669"/>
    <property type="project" value="TreeGrafter"/>
</dbReference>
<keyword evidence="4" id="KW-0503">Monooxygenase</keyword>
<dbReference type="InterPro" id="IPR050172">
    <property type="entry name" value="SsuD_RutA_monooxygenase"/>
</dbReference>
<evidence type="ECO:0000259" key="5">
    <source>
        <dbReference type="Pfam" id="PF00296"/>
    </source>
</evidence>
<dbReference type="PANTHER" id="PTHR42847:SF4">
    <property type="entry name" value="ALKANESULFONATE MONOOXYGENASE-RELATED"/>
    <property type="match status" value="1"/>
</dbReference>
<gene>
    <name evidence="6" type="ORF">EOD42_11130</name>
</gene>
<dbReference type="CDD" id="cd01094">
    <property type="entry name" value="Alkanesulfonate_monoxygenase"/>
    <property type="match status" value="1"/>
</dbReference>
<dbReference type="SUPFAM" id="SSF51679">
    <property type="entry name" value="Bacterial luciferase-like"/>
    <property type="match status" value="1"/>
</dbReference>
<dbReference type="Pfam" id="PF00296">
    <property type="entry name" value="Bac_luciferase"/>
    <property type="match status" value="1"/>
</dbReference>
<dbReference type="InterPro" id="IPR011251">
    <property type="entry name" value="Luciferase-like_dom"/>
</dbReference>
<evidence type="ECO:0000256" key="1">
    <source>
        <dbReference type="ARBA" id="ARBA00022630"/>
    </source>
</evidence>
<feature type="domain" description="Luciferase-like" evidence="5">
    <location>
        <begin position="8"/>
        <end position="311"/>
    </location>
</feature>
<accession>A0A437MHQ8</accession>
<keyword evidence="1" id="KW-0285">Flavoprotein</keyword>
<sequence>MVPEAYRPSWEASVKTAQMADALGFEAALAYARWKGYILGQPAHPSGVVLDPFTWCAGIAQATRNMTVIATSHAPTLHPITAAKQSATIDIISGGRFALNVVGGWNKPELEMFGAPLAEHDARYDHLQEWLEVIQRLWREPEEFDFDGRFFKVARGSSMPKPLQQPGPPIINAGGSDRGQRFACEFADVCFLILRSEDTAQIATQIAEYKQMARRDYGREVQVWTYAYCVQRATRAEAEEYLHHYSVVHEDTASLDAWIAGVGSQTKIFSSPEATAAARRRFAAGAGGSGLVGTAEDIAARLDQLSAAGLDGVLLTWVDFEDGLDRFAEVMPLLEARGLRAPVAF</sequence>
<dbReference type="AlphaFoldDB" id="A0A437MHQ8"/>
<dbReference type="Gene3D" id="3.20.20.30">
    <property type="entry name" value="Luciferase-like domain"/>
    <property type="match status" value="1"/>
</dbReference>
<dbReference type="PANTHER" id="PTHR42847">
    <property type="entry name" value="ALKANESULFONATE MONOOXYGENASE"/>
    <property type="match status" value="1"/>
</dbReference>
<comment type="caution">
    <text evidence="6">The sequence shown here is derived from an EMBL/GenBank/DDBJ whole genome shotgun (WGS) entry which is preliminary data.</text>
</comment>
<proteinExistence type="predicted"/>
<evidence type="ECO:0000256" key="2">
    <source>
        <dbReference type="ARBA" id="ARBA00022643"/>
    </source>
</evidence>
<dbReference type="InterPro" id="IPR036661">
    <property type="entry name" value="Luciferase-like_sf"/>
</dbReference>
<dbReference type="Proteomes" id="UP000282957">
    <property type="component" value="Unassembled WGS sequence"/>
</dbReference>
<evidence type="ECO:0000256" key="3">
    <source>
        <dbReference type="ARBA" id="ARBA00023002"/>
    </source>
</evidence>
<keyword evidence="2" id="KW-0288">FMN</keyword>
<protein>
    <submittedName>
        <fullName evidence="6">LLM class flavin-dependent oxidoreductase</fullName>
    </submittedName>
</protein>